<comment type="caution">
    <text evidence="2">The sequence shown here is derived from an EMBL/GenBank/DDBJ whole genome shotgun (WGS) entry which is preliminary data.</text>
</comment>
<name>A0A8J3PEA6_9ACTN</name>
<dbReference type="EMBL" id="BONJ01000004">
    <property type="protein sequence ID" value="GIG13143.1"/>
    <property type="molecule type" value="Genomic_DNA"/>
</dbReference>
<reference evidence="2" key="1">
    <citation type="submission" date="2021-01" db="EMBL/GenBank/DDBJ databases">
        <title>Whole genome shotgun sequence of Catellatospora methionotrophica NBRC 14553.</title>
        <authorList>
            <person name="Komaki H."/>
            <person name="Tamura T."/>
        </authorList>
    </citation>
    <scope>NUCLEOTIDE SEQUENCE</scope>
    <source>
        <strain evidence="2">NBRC 14553</strain>
    </source>
</reference>
<dbReference type="Proteomes" id="UP000660339">
    <property type="component" value="Unassembled WGS sequence"/>
</dbReference>
<protein>
    <submittedName>
        <fullName evidence="2">Uncharacterized protein</fullName>
    </submittedName>
</protein>
<accession>A0A8J3PEA6</accession>
<evidence type="ECO:0000313" key="3">
    <source>
        <dbReference type="Proteomes" id="UP000660339"/>
    </source>
</evidence>
<gene>
    <name evidence="2" type="ORF">Cme02nite_14750</name>
</gene>
<organism evidence="2 3">
    <name type="scientific">Catellatospora methionotrophica</name>
    <dbReference type="NCBI Taxonomy" id="121620"/>
    <lineage>
        <taxon>Bacteria</taxon>
        <taxon>Bacillati</taxon>
        <taxon>Actinomycetota</taxon>
        <taxon>Actinomycetes</taxon>
        <taxon>Micromonosporales</taxon>
        <taxon>Micromonosporaceae</taxon>
        <taxon>Catellatospora</taxon>
    </lineage>
</organism>
<evidence type="ECO:0000256" key="1">
    <source>
        <dbReference type="SAM" id="MobiDB-lite"/>
    </source>
</evidence>
<sequence>MTEQLTYELPDDHPDPQVGDVLRVPHYLVDREPVLVAVRTVNALLSLQPPAWWVHGMDRAGYGVRVYVHRQHPQRAAKVAAVGSAPLARRGAGTPTLRARRTGCRSGRPAGLR</sequence>
<keyword evidence="3" id="KW-1185">Reference proteome</keyword>
<proteinExistence type="predicted"/>
<evidence type="ECO:0000313" key="2">
    <source>
        <dbReference type="EMBL" id="GIG13143.1"/>
    </source>
</evidence>
<dbReference type="AlphaFoldDB" id="A0A8J3PEA6"/>
<feature type="region of interest" description="Disordered" evidence="1">
    <location>
        <begin position="88"/>
        <end position="113"/>
    </location>
</feature>